<dbReference type="PANTHER" id="PTHR43744:SF3">
    <property type="entry name" value="LACTOSE TRANSPORT SYSTEM PERMEASE PROTEIN LACG"/>
    <property type="match status" value="1"/>
</dbReference>
<evidence type="ECO:0000256" key="2">
    <source>
        <dbReference type="ARBA" id="ARBA00022448"/>
    </source>
</evidence>
<evidence type="ECO:0000256" key="3">
    <source>
        <dbReference type="ARBA" id="ARBA00022475"/>
    </source>
</evidence>
<keyword evidence="10" id="KW-1185">Reference proteome</keyword>
<dbReference type="STRING" id="460384.SAMN05216313_14423"/>
<feature type="transmembrane region" description="Helical" evidence="7">
    <location>
        <begin position="175"/>
        <end position="198"/>
    </location>
</feature>
<accession>A0A1I0K513</accession>
<feature type="domain" description="ABC transmembrane type-1" evidence="8">
    <location>
        <begin position="65"/>
        <end position="256"/>
    </location>
</feature>
<feature type="transmembrane region" description="Helical" evidence="7">
    <location>
        <begin position="134"/>
        <end position="154"/>
    </location>
</feature>
<evidence type="ECO:0000313" key="9">
    <source>
        <dbReference type="EMBL" id="SEU17900.1"/>
    </source>
</evidence>
<feature type="transmembrane region" description="Helical" evidence="7">
    <location>
        <begin position="69"/>
        <end position="91"/>
    </location>
</feature>
<evidence type="ECO:0000256" key="7">
    <source>
        <dbReference type="SAM" id="Phobius"/>
    </source>
</evidence>
<comment type="subcellular location">
    <subcellularLocation>
        <location evidence="1">Cell membrane</location>
        <topology evidence="1">Multi-pass membrane protein</topology>
    </subcellularLocation>
</comment>
<keyword evidence="2" id="KW-0813">Transport</keyword>
<feature type="transmembrane region" description="Helical" evidence="7">
    <location>
        <begin position="103"/>
        <end position="122"/>
    </location>
</feature>
<gene>
    <name evidence="9" type="ORF">SAMN05216313_14423</name>
</gene>
<keyword evidence="6 7" id="KW-0472">Membrane</keyword>
<dbReference type="RefSeq" id="WP_092371030.1">
    <property type="nucleotide sequence ID" value="NZ_CABJCG010000005.1"/>
</dbReference>
<evidence type="ECO:0000259" key="8">
    <source>
        <dbReference type="PROSITE" id="PS50928"/>
    </source>
</evidence>
<dbReference type="InterPro" id="IPR000515">
    <property type="entry name" value="MetI-like"/>
</dbReference>
<evidence type="ECO:0000256" key="1">
    <source>
        <dbReference type="ARBA" id="ARBA00004651"/>
    </source>
</evidence>
<keyword evidence="4 7" id="KW-0812">Transmembrane</keyword>
<keyword evidence="3" id="KW-1003">Cell membrane</keyword>
<dbReference type="InterPro" id="IPR035906">
    <property type="entry name" value="MetI-like_sf"/>
</dbReference>
<dbReference type="Proteomes" id="UP000198508">
    <property type="component" value="Unassembled WGS sequence"/>
</dbReference>
<evidence type="ECO:0000256" key="5">
    <source>
        <dbReference type="ARBA" id="ARBA00022989"/>
    </source>
</evidence>
<dbReference type="CDD" id="cd06261">
    <property type="entry name" value="TM_PBP2"/>
    <property type="match status" value="1"/>
</dbReference>
<dbReference type="SUPFAM" id="SSF161098">
    <property type="entry name" value="MetI-like"/>
    <property type="match status" value="1"/>
</dbReference>
<keyword evidence="5 7" id="KW-1133">Transmembrane helix</keyword>
<proteinExistence type="predicted"/>
<dbReference type="GO" id="GO:0055085">
    <property type="term" value="P:transmembrane transport"/>
    <property type="evidence" value="ECO:0007669"/>
    <property type="project" value="InterPro"/>
</dbReference>
<reference evidence="10" key="1">
    <citation type="submission" date="2016-10" db="EMBL/GenBank/DDBJ databases">
        <authorList>
            <person name="Varghese N."/>
            <person name="Submissions S."/>
        </authorList>
    </citation>
    <scope>NUCLEOTIDE SEQUENCE [LARGE SCALE GENOMIC DNA]</scope>
    <source>
        <strain evidence="10">NLAE-zl-G277</strain>
    </source>
</reference>
<name>A0A1I0K513_9FIRM</name>
<dbReference type="Gene3D" id="1.10.3720.10">
    <property type="entry name" value="MetI-like"/>
    <property type="match status" value="1"/>
</dbReference>
<protein>
    <submittedName>
        <fullName evidence="9">sn-glycerol 3-phosphate transport system permease protein</fullName>
    </submittedName>
</protein>
<evidence type="ECO:0000256" key="6">
    <source>
        <dbReference type="ARBA" id="ARBA00023136"/>
    </source>
</evidence>
<dbReference type="EMBL" id="FOIM01000044">
    <property type="protein sequence ID" value="SEU17900.1"/>
    <property type="molecule type" value="Genomic_DNA"/>
</dbReference>
<dbReference type="AlphaFoldDB" id="A0A1I0K513"/>
<evidence type="ECO:0000256" key="4">
    <source>
        <dbReference type="ARBA" id="ARBA00022692"/>
    </source>
</evidence>
<feature type="transmembrane region" description="Helical" evidence="7">
    <location>
        <begin position="234"/>
        <end position="256"/>
    </location>
</feature>
<dbReference type="GO" id="GO:0005886">
    <property type="term" value="C:plasma membrane"/>
    <property type="evidence" value="ECO:0007669"/>
    <property type="project" value="UniProtKB-SubCell"/>
</dbReference>
<organism evidence="9 10">
    <name type="scientific">Enterocloster lavalensis</name>
    <dbReference type="NCBI Taxonomy" id="460384"/>
    <lineage>
        <taxon>Bacteria</taxon>
        <taxon>Bacillati</taxon>
        <taxon>Bacillota</taxon>
        <taxon>Clostridia</taxon>
        <taxon>Lachnospirales</taxon>
        <taxon>Lachnospiraceae</taxon>
        <taxon>Enterocloster</taxon>
    </lineage>
</organism>
<dbReference type="PROSITE" id="PS50928">
    <property type="entry name" value="ABC_TM1"/>
    <property type="match status" value="1"/>
</dbReference>
<evidence type="ECO:0000313" key="10">
    <source>
        <dbReference type="Proteomes" id="UP000198508"/>
    </source>
</evidence>
<sequence length="270" mass="29659">MKTKMSPIKYILLAALCFLWAFPLLWAVVTAFRPSNLATGFSLTPSFTLDNIREVFGAAPFVKYGLNTVIIVFGILGVQLITVTLGAYALARVDFAGKGLAMALIMMQIIIPADILILPNYQTLKAVNLIDSRLGVMVPYFASSMGLLLLRQAFKSVPSAIVDAARMDGATVLQTLRYIFIPCSKAAYISFAICSISTHWNNFLWPMIVINSPEKRPLTMGLVLFAKANDSGPMWALVTSATLLVMFPLFVMFCIFQKQFVSSFVTSGIK</sequence>
<dbReference type="GeneID" id="93279547"/>
<dbReference type="PANTHER" id="PTHR43744">
    <property type="entry name" value="ABC TRANSPORTER PERMEASE PROTEIN MG189-RELATED-RELATED"/>
    <property type="match status" value="1"/>
</dbReference>